<evidence type="ECO:0000313" key="3">
    <source>
        <dbReference type="Proteomes" id="UP000594464"/>
    </source>
</evidence>
<dbReference type="Proteomes" id="UP000594464">
    <property type="component" value="Chromosome"/>
</dbReference>
<dbReference type="EMBL" id="CP048620">
    <property type="protein sequence ID" value="QPJ65285.1"/>
    <property type="molecule type" value="Genomic_DNA"/>
</dbReference>
<dbReference type="Gene3D" id="3.50.50.60">
    <property type="entry name" value="FAD/NAD(P)-binding domain"/>
    <property type="match status" value="1"/>
</dbReference>
<dbReference type="InterPro" id="IPR036188">
    <property type="entry name" value="FAD/NAD-bd_sf"/>
</dbReference>
<evidence type="ECO:0000259" key="1">
    <source>
        <dbReference type="Pfam" id="PF01593"/>
    </source>
</evidence>
<gene>
    <name evidence="2" type="ORF">G3M78_07745</name>
</gene>
<dbReference type="PANTHER" id="PTHR21197:SF0">
    <property type="entry name" value="UDP-GALACTOPYRANOSE MUTASE"/>
    <property type="match status" value="1"/>
</dbReference>
<evidence type="ECO:0000313" key="2">
    <source>
        <dbReference type="EMBL" id="QPJ65285.1"/>
    </source>
</evidence>
<sequence length="489" mass="55805">MFFPYTSIDSIRALSKKIEDSTDIILGAGPTGLSVGLGVALRSASHNALILEAKSRPGGLAGSFYWKNHIVDYGPHRLSTILDNVRVLAEDLLGPDCLLKMSLHGVQYSGRLFQFPPRVIDWLSPECVYHLVSFGLSYIWGHLVWITRRFDTATFESIMIRKFGNQFYNKIIYPMAKKVWIEPRDIDPSFVTQRFASIHPFEVIKKILIPKQELNPAAFYYPRKGFEQLWLNIAHRFEQEGNHIAYNTKATRVVVQDNKIVRVEFSGPDGDQAIEGDNLNVVSTIPVTGLIQILEGFEPIDRLKELASRLRFKSMLLVAFEFDQPETLPFRTHIYPEDDFIFNRLFEQNQYSRETVEEGKSVVVADITVLQGDPLFEKSDQEIIDRVKKDMAKLRYIKSWKITDAYVGRVEYAYVVPDLETRKSFHEITHILKSIPNLILSGRFGIGEYDNSDYAMDQGLAIGAMLCGESSKLDYLLTLHKTRGRPIVG</sequence>
<protein>
    <submittedName>
        <fullName evidence="2">NAD(P)-binding protein</fullName>
    </submittedName>
</protein>
<dbReference type="SUPFAM" id="SSF51905">
    <property type="entry name" value="FAD/NAD(P)-binding domain"/>
    <property type="match status" value="1"/>
</dbReference>
<name>A0A7T0G3C8_9BACT</name>
<dbReference type="AlphaFoldDB" id="A0A7T0G3C8"/>
<accession>A0A7T0G3C8</accession>
<dbReference type="GO" id="GO:0016491">
    <property type="term" value="F:oxidoreductase activity"/>
    <property type="evidence" value="ECO:0007669"/>
    <property type="project" value="InterPro"/>
</dbReference>
<organism evidence="2 3">
    <name type="scientific">Candidatus Nitrohelix vancouverensis</name>
    <dbReference type="NCBI Taxonomy" id="2705534"/>
    <lineage>
        <taxon>Bacteria</taxon>
        <taxon>Pseudomonadati</taxon>
        <taxon>Nitrospinota/Tectimicrobiota group</taxon>
        <taxon>Nitrospinota</taxon>
        <taxon>Nitrospinia</taxon>
        <taxon>Nitrospinales</taxon>
        <taxon>Nitrospinaceae</taxon>
        <taxon>Candidatus Nitrohelix</taxon>
    </lineage>
</organism>
<dbReference type="GO" id="GO:0008767">
    <property type="term" value="F:UDP-galactopyranose mutase activity"/>
    <property type="evidence" value="ECO:0007669"/>
    <property type="project" value="TreeGrafter"/>
</dbReference>
<dbReference type="Pfam" id="PF01593">
    <property type="entry name" value="Amino_oxidase"/>
    <property type="match status" value="1"/>
</dbReference>
<dbReference type="PANTHER" id="PTHR21197">
    <property type="entry name" value="UDP-GALACTOPYRANOSE MUTASE"/>
    <property type="match status" value="1"/>
</dbReference>
<dbReference type="GO" id="GO:0050660">
    <property type="term" value="F:flavin adenine dinucleotide binding"/>
    <property type="evidence" value="ECO:0007669"/>
    <property type="project" value="TreeGrafter"/>
</dbReference>
<dbReference type="GO" id="GO:0005829">
    <property type="term" value="C:cytosol"/>
    <property type="evidence" value="ECO:0007669"/>
    <property type="project" value="TreeGrafter"/>
</dbReference>
<reference evidence="3" key="1">
    <citation type="submission" date="2020-02" db="EMBL/GenBank/DDBJ databases">
        <title>Genomic and physiological characterization of two novel Nitrospinaceae genera.</title>
        <authorList>
            <person name="Mueller A.J."/>
            <person name="Jung M.-Y."/>
            <person name="Strachan C.R."/>
            <person name="Herbold C.W."/>
            <person name="Kirkegaard R.H."/>
            <person name="Daims H."/>
        </authorList>
    </citation>
    <scope>NUCLEOTIDE SEQUENCE [LARGE SCALE GENOMIC DNA]</scope>
</reference>
<proteinExistence type="predicted"/>
<feature type="domain" description="Amine oxidase" evidence="1">
    <location>
        <begin position="40"/>
        <end position="394"/>
    </location>
</feature>
<dbReference type="InterPro" id="IPR002937">
    <property type="entry name" value="Amino_oxidase"/>
</dbReference>
<dbReference type="KEGG" id="nva:G3M78_07745"/>